<comment type="caution">
    <text evidence="1">The sequence shown here is derived from an EMBL/GenBank/DDBJ whole genome shotgun (WGS) entry which is preliminary data.</text>
</comment>
<sequence length="243" mass="26691">MVRWLLACKVFGFSHLAHRFHCPAIEATMGERCDQIEWVVEGGVSQMYLACLESGREVLARLKFPFPHGVLTGEAFATEEDNDRPRVPYRILVEHETMRYVRTHTTVPVPEVYGLLTDLTNPVGTPCALQEKLPGSSIDNVFYATPEDVLYATPAARLSLVRSVGNAYGQLLALRFDSFGSISKSSGSQPIGPLTTPLCTIFREHPLTDRGPWPESDPLAPLTALAVREDLGSTANLVAYSCA</sequence>
<gene>
    <name evidence="1" type="ORF">FA95DRAFT_777138</name>
</gene>
<proteinExistence type="predicted"/>
<name>A0ACB8S146_9AGAM</name>
<reference evidence="1" key="2">
    <citation type="journal article" date="2022" name="New Phytol.">
        <title>Evolutionary transition to the ectomycorrhizal habit in the genomes of a hyperdiverse lineage of mushroom-forming fungi.</title>
        <authorList>
            <person name="Looney B."/>
            <person name="Miyauchi S."/>
            <person name="Morin E."/>
            <person name="Drula E."/>
            <person name="Courty P.E."/>
            <person name="Kohler A."/>
            <person name="Kuo A."/>
            <person name="LaButti K."/>
            <person name="Pangilinan J."/>
            <person name="Lipzen A."/>
            <person name="Riley R."/>
            <person name="Andreopoulos W."/>
            <person name="He G."/>
            <person name="Johnson J."/>
            <person name="Nolan M."/>
            <person name="Tritt A."/>
            <person name="Barry K.W."/>
            <person name="Grigoriev I.V."/>
            <person name="Nagy L.G."/>
            <person name="Hibbett D."/>
            <person name="Henrissat B."/>
            <person name="Matheny P.B."/>
            <person name="Labbe J."/>
            <person name="Martin F.M."/>
        </authorList>
    </citation>
    <scope>NUCLEOTIDE SEQUENCE</scope>
    <source>
        <strain evidence="1">FP105234-sp</strain>
    </source>
</reference>
<dbReference type="EMBL" id="MU275868">
    <property type="protein sequence ID" value="KAI0049863.1"/>
    <property type="molecule type" value="Genomic_DNA"/>
</dbReference>
<keyword evidence="2" id="KW-1185">Reference proteome</keyword>
<organism evidence="1 2">
    <name type="scientific">Auriscalpium vulgare</name>
    <dbReference type="NCBI Taxonomy" id="40419"/>
    <lineage>
        <taxon>Eukaryota</taxon>
        <taxon>Fungi</taxon>
        <taxon>Dikarya</taxon>
        <taxon>Basidiomycota</taxon>
        <taxon>Agaricomycotina</taxon>
        <taxon>Agaricomycetes</taxon>
        <taxon>Russulales</taxon>
        <taxon>Auriscalpiaceae</taxon>
        <taxon>Auriscalpium</taxon>
    </lineage>
</organism>
<dbReference type="Proteomes" id="UP000814033">
    <property type="component" value="Unassembled WGS sequence"/>
</dbReference>
<accession>A0ACB8S146</accession>
<evidence type="ECO:0000313" key="2">
    <source>
        <dbReference type="Proteomes" id="UP000814033"/>
    </source>
</evidence>
<protein>
    <submittedName>
        <fullName evidence="1">Uncharacterized protein</fullName>
    </submittedName>
</protein>
<reference evidence="1" key="1">
    <citation type="submission" date="2021-02" db="EMBL/GenBank/DDBJ databases">
        <authorList>
            <consortium name="DOE Joint Genome Institute"/>
            <person name="Ahrendt S."/>
            <person name="Looney B.P."/>
            <person name="Miyauchi S."/>
            <person name="Morin E."/>
            <person name="Drula E."/>
            <person name="Courty P.E."/>
            <person name="Chicoki N."/>
            <person name="Fauchery L."/>
            <person name="Kohler A."/>
            <person name="Kuo A."/>
            <person name="Labutti K."/>
            <person name="Pangilinan J."/>
            <person name="Lipzen A."/>
            <person name="Riley R."/>
            <person name="Andreopoulos W."/>
            <person name="He G."/>
            <person name="Johnson J."/>
            <person name="Barry K.W."/>
            <person name="Grigoriev I.V."/>
            <person name="Nagy L."/>
            <person name="Hibbett D."/>
            <person name="Henrissat B."/>
            <person name="Matheny P.B."/>
            <person name="Labbe J."/>
            <person name="Martin F."/>
        </authorList>
    </citation>
    <scope>NUCLEOTIDE SEQUENCE</scope>
    <source>
        <strain evidence="1">FP105234-sp</strain>
    </source>
</reference>
<evidence type="ECO:0000313" key="1">
    <source>
        <dbReference type="EMBL" id="KAI0049863.1"/>
    </source>
</evidence>